<dbReference type="GeneTree" id="ENSGT00860000136329"/>
<accession>H2Z9F7</accession>
<evidence type="ECO:0000313" key="1">
    <source>
        <dbReference type="Ensembl" id="ENSCSAVP00000014222.1"/>
    </source>
</evidence>
<organism evidence="1 2">
    <name type="scientific">Ciona savignyi</name>
    <name type="common">Pacific transparent sea squirt</name>
    <dbReference type="NCBI Taxonomy" id="51511"/>
    <lineage>
        <taxon>Eukaryota</taxon>
        <taxon>Metazoa</taxon>
        <taxon>Chordata</taxon>
        <taxon>Tunicata</taxon>
        <taxon>Ascidiacea</taxon>
        <taxon>Phlebobranchia</taxon>
        <taxon>Cionidae</taxon>
        <taxon>Ciona</taxon>
    </lineage>
</organism>
<evidence type="ECO:0000313" key="2">
    <source>
        <dbReference type="Proteomes" id="UP000007875"/>
    </source>
</evidence>
<reference evidence="1" key="3">
    <citation type="submission" date="2025-09" db="UniProtKB">
        <authorList>
            <consortium name="Ensembl"/>
        </authorList>
    </citation>
    <scope>IDENTIFICATION</scope>
</reference>
<reference evidence="1" key="2">
    <citation type="submission" date="2025-08" db="UniProtKB">
        <authorList>
            <consortium name="Ensembl"/>
        </authorList>
    </citation>
    <scope>IDENTIFICATION</scope>
</reference>
<dbReference type="InParanoid" id="H2Z9F7"/>
<protein>
    <submittedName>
        <fullName evidence="1">Uncharacterized protein</fullName>
    </submittedName>
</protein>
<proteinExistence type="predicted"/>
<dbReference type="AlphaFoldDB" id="H2Z9F7"/>
<dbReference type="Proteomes" id="UP000007875">
    <property type="component" value="Unassembled WGS sequence"/>
</dbReference>
<sequence length="137" mass="15902">MDRSPERIVVSVRKGWVKYFHRAKKFQKTRSERSRKRKWVNDPRIKVDVSMPSYPFQEPNYCVKLAIHHQVVAFYSDHVLHCNSASFCNELCDFVCGGQNNFNNCNSVGIGDRNGGSSNPFEEMENEEFVNIDVSHQ</sequence>
<name>H2Z9F7_CIOSA</name>
<dbReference type="Ensembl" id="ENSCSAVT00000014387.1">
    <property type="protein sequence ID" value="ENSCSAVP00000014222.1"/>
    <property type="gene ID" value="ENSCSAVG00000008338.1"/>
</dbReference>
<reference evidence="2" key="1">
    <citation type="submission" date="2003-08" db="EMBL/GenBank/DDBJ databases">
        <authorList>
            <person name="Birren B."/>
            <person name="Nusbaum C."/>
            <person name="Abebe A."/>
            <person name="Abouelleil A."/>
            <person name="Adekoya E."/>
            <person name="Ait-zahra M."/>
            <person name="Allen N."/>
            <person name="Allen T."/>
            <person name="An P."/>
            <person name="Anderson M."/>
            <person name="Anderson S."/>
            <person name="Arachchi H."/>
            <person name="Armbruster J."/>
            <person name="Bachantsang P."/>
            <person name="Baldwin J."/>
            <person name="Barry A."/>
            <person name="Bayul T."/>
            <person name="Blitshsteyn B."/>
            <person name="Bloom T."/>
            <person name="Blye J."/>
            <person name="Boguslavskiy L."/>
            <person name="Borowsky M."/>
            <person name="Boukhgalter B."/>
            <person name="Brunache A."/>
            <person name="Butler J."/>
            <person name="Calixte N."/>
            <person name="Calvo S."/>
            <person name="Camarata J."/>
            <person name="Campo K."/>
            <person name="Chang J."/>
            <person name="Cheshatsang Y."/>
            <person name="Citroen M."/>
            <person name="Collymore A."/>
            <person name="Considine T."/>
            <person name="Cook A."/>
            <person name="Cooke P."/>
            <person name="Corum B."/>
            <person name="Cuomo C."/>
            <person name="David R."/>
            <person name="Dawoe T."/>
            <person name="Degray S."/>
            <person name="Dodge S."/>
            <person name="Dooley K."/>
            <person name="Dorje P."/>
            <person name="Dorjee K."/>
            <person name="Dorris L."/>
            <person name="Duffey N."/>
            <person name="Dupes A."/>
            <person name="Elkins T."/>
            <person name="Engels R."/>
            <person name="Erickson J."/>
            <person name="Farina A."/>
            <person name="Faro S."/>
            <person name="Ferreira P."/>
            <person name="Fischer H."/>
            <person name="Fitzgerald M."/>
            <person name="Foley K."/>
            <person name="Gage D."/>
            <person name="Galagan J."/>
            <person name="Gearin G."/>
            <person name="Gnerre S."/>
            <person name="Gnirke A."/>
            <person name="Goyette A."/>
            <person name="Graham J."/>
            <person name="Grandbois E."/>
            <person name="Gyaltsen K."/>
            <person name="Hafez N."/>
            <person name="Hagopian D."/>
            <person name="Hagos B."/>
            <person name="Hall J."/>
            <person name="Hatcher B."/>
            <person name="Heller A."/>
            <person name="Higgins H."/>
            <person name="Honan T."/>
            <person name="Horn A."/>
            <person name="Houde N."/>
            <person name="Hughes L."/>
            <person name="Hulme W."/>
            <person name="Husby E."/>
            <person name="Iliev I."/>
            <person name="Jaffe D."/>
            <person name="Jones C."/>
            <person name="Kamal M."/>
            <person name="Kamat A."/>
            <person name="Kamvysselis M."/>
            <person name="Karlsson E."/>
            <person name="Kells C."/>
            <person name="Kieu A."/>
            <person name="Kisner P."/>
            <person name="Kodira C."/>
            <person name="Kulbokas E."/>
            <person name="Labutti K."/>
            <person name="Lama D."/>
            <person name="Landers T."/>
            <person name="Leger J."/>
            <person name="Levine S."/>
            <person name="Lewis D."/>
            <person name="Lewis T."/>
            <person name="Lindblad-toh K."/>
            <person name="Liu X."/>
            <person name="Lokyitsang T."/>
            <person name="Lokyitsang Y."/>
            <person name="Lucien O."/>
            <person name="Lui A."/>
            <person name="Ma L.J."/>
            <person name="Mabbitt R."/>
            <person name="Macdonald J."/>
            <person name="Maclean C."/>
            <person name="Major J."/>
            <person name="Manning J."/>
            <person name="Marabella R."/>
            <person name="Maru K."/>
            <person name="Matthews C."/>
            <person name="Mauceli E."/>
            <person name="Mccarthy M."/>
            <person name="Mcdonough S."/>
            <person name="Mcghee T."/>
            <person name="Meldrim J."/>
            <person name="Meneus L."/>
            <person name="Mesirov J."/>
            <person name="Mihalev A."/>
            <person name="Mihova T."/>
            <person name="Mikkelsen T."/>
            <person name="Mlenga V."/>
            <person name="Moru K."/>
            <person name="Mozes J."/>
            <person name="Mulrain L."/>
            <person name="Munson G."/>
            <person name="Naylor J."/>
            <person name="Newes C."/>
            <person name="Nguyen C."/>
            <person name="Nguyen N."/>
            <person name="Nguyen T."/>
            <person name="Nicol R."/>
            <person name="Nielsen C."/>
            <person name="Nizzari M."/>
            <person name="Norbu C."/>
            <person name="Norbu N."/>
            <person name="O'donnell P."/>
            <person name="Okoawo O."/>
            <person name="O'leary S."/>
            <person name="Omotosho B."/>
            <person name="O'neill K."/>
            <person name="Osman S."/>
            <person name="Parker S."/>
            <person name="Perrin D."/>
            <person name="Phunkhang P."/>
            <person name="Piqani B."/>
            <person name="Purcell S."/>
            <person name="Rachupka T."/>
            <person name="Ramasamy U."/>
            <person name="Rameau R."/>
            <person name="Ray V."/>
            <person name="Raymond C."/>
            <person name="Retta R."/>
            <person name="Richardson S."/>
            <person name="Rise C."/>
            <person name="Rodriguez J."/>
            <person name="Rogers J."/>
            <person name="Rogov P."/>
            <person name="Rutman M."/>
            <person name="Schupbach R."/>
            <person name="Seaman C."/>
            <person name="Settipalli S."/>
            <person name="Sharpe T."/>
            <person name="Sheridan J."/>
            <person name="Sherpa N."/>
            <person name="Shi J."/>
            <person name="Smirnov S."/>
            <person name="Smith C."/>
            <person name="Sougnez C."/>
            <person name="Spencer B."/>
            <person name="Stalker J."/>
            <person name="Stange-thomann N."/>
            <person name="Stavropoulos S."/>
            <person name="Stetson K."/>
            <person name="Stone C."/>
            <person name="Stone S."/>
            <person name="Stubbs M."/>
            <person name="Talamas J."/>
            <person name="Tchuinga P."/>
            <person name="Tenzing P."/>
            <person name="Tesfaye S."/>
            <person name="Theodore J."/>
            <person name="Thoulutsang Y."/>
            <person name="Topham K."/>
            <person name="Towey S."/>
            <person name="Tsamla T."/>
            <person name="Tsomo N."/>
            <person name="Vallee D."/>
            <person name="Vassiliev H."/>
            <person name="Venkataraman V."/>
            <person name="Vinson J."/>
            <person name="Vo A."/>
            <person name="Wade C."/>
            <person name="Wang S."/>
            <person name="Wangchuk T."/>
            <person name="Wangdi T."/>
            <person name="Whittaker C."/>
            <person name="Wilkinson J."/>
            <person name="Wu Y."/>
            <person name="Wyman D."/>
            <person name="Yadav S."/>
            <person name="Yang S."/>
            <person name="Yang X."/>
            <person name="Yeager S."/>
            <person name="Yee E."/>
            <person name="Young G."/>
            <person name="Zainoun J."/>
            <person name="Zembeck L."/>
            <person name="Zimmer A."/>
            <person name="Zody M."/>
            <person name="Lander E."/>
        </authorList>
    </citation>
    <scope>NUCLEOTIDE SEQUENCE [LARGE SCALE GENOMIC DNA]</scope>
</reference>
<keyword evidence="2" id="KW-1185">Reference proteome</keyword>
<dbReference type="HOGENOM" id="CLU_1869721_0_0_1"/>